<proteinExistence type="predicted"/>
<dbReference type="KEGG" id="srho:HH216_07970"/>
<dbReference type="RefSeq" id="WP_169550342.1">
    <property type="nucleotide sequence ID" value="NZ_CP051677.1"/>
</dbReference>
<dbReference type="EMBL" id="CP051677">
    <property type="protein sequence ID" value="QJD78368.1"/>
    <property type="molecule type" value="Genomic_DNA"/>
</dbReference>
<dbReference type="Gene3D" id="3.90.550.10">
    <property type="entry name" value="Spore Coat Polysaccharide Biosynthesis Protein SpsA, Chain A"/>
    <property type="match status" value="1"/>
</dbReference>
<evidence type="ECO:0000313" key="2">
    <source>
        <dbReference type="EMBL" id="QJD78368.1"/>
    </source>
</evidence>
<organism evidence="2 3">
    <name type="scientific">Spirosoma rhododendri</name>
    <dbReference type="NCBI Taxonomy" id="2728024"/>
    <lineage>
        <taxon>Bacteria</taxon>
        <taxon>Pseudomonadati</taxon>
        <taxon>Bacteroidota</taxon>
        <taxon>Cytophagia</taxon>
        <taxon>Cytophagales</taxon>
        <taxon>Cytophagaceae</taxon>
        <taxon>Spirosoma</taxon>
    </lineage>
</organism>
<accession>A0A7L5DPD7</accession>
<evidence type="ECO:0000259" key="1">
    <source>
        <dbReference type="Pfam" id="PF00535"/>
    </source>
</evidence>
<sequence length="244" mass="28122">MARPLISVITVVYNARPTLEATLKSVLSQKKDLFEYWIIDGGSTDGSVELIRQYENQITGWITEPDGGIYDAMNKGINRSTGKWLYFLGGDDTLRPDVFEQMRPMLKSEYDMVFGDVMFDNGHRMQSFMGIRTMLQNTVHHQSAFYNSAVFSGYRYRTDLKIVSDYDLNLKLYVQHAKTQYVPIIVADCATGGASSELHGSLSETNAVRSSYVRNKWKDRTLSFLLRAYYWQKQLRFILYGHRV</sequence>
<dbReference type="InterPro" id="IPR001173">
    <property type="entry name" value="Glyco_trans_2-like"/>
</dbReference>
<name>A0A7L5DPD7_9BACT</name>
<keyword evidence="2" id="KW-0808">Transferase</keyword>
<feature type="domain" description="Glycosyltransferase 2-like" evidence="1">
    <location>
        <begin position="7"/>
        <end position="147"/>
    </location>
</feature>
<dbReference type="InterPro" id="IPR029044">
    <property type="entry name" value="Nucleotide-diphossugar_trans"/>
</dbReference>
<dbReference type="PANTHER" id="PTHR22916:SF67">
    <property type="entry name" value="COLANIC ACID BIOSYNTHESIS GLYCOSYL TRANSFERASE WCAE-RELATED"/>
    <property type="match status" value="1"/>
</dbReference>
<dbReference type="SUPFAM" id="SSF53448">
    <property type="entry name" value="Nucleotide-diphospho-sugar transferases"/>
    <property type="match status" value="1"/>
</dbReference>
<dbReference type="Proteomes" id="UP000501128">
    <property type="component" value="Chromosome"/>
</dbReference>
<keyword evidence="3" id="KW-1185">Reference proteome</keyword>
<reference evidence="2 3" key="1">
    <citation type="submission" date="2020-04" db="EMBL/GenBank/DDBJ databases">
        <title>Genome sequencing of novel species.</title>
        <authorList>
            <person name="Heo J."/>
            <person name="Kim S.-J."/>
            <person name="Kim J.-S."/>
            <person name="Hong S.-B."/>
            <person name="Kwon S.-W."/>
        </authorList>
    </citation>
    <scope>NUCLEOTIDE SEQUENCE [LARGE SCALE GENOMIC DNA]</scope>
    <source>
        <strain evidence="2 3">CJU-R4</strain>
    </source>
</reference>
<protein>
    <submittedName>
        <fullName evidence="2">Glycosyltransferase</fullName>
    </submittedName>
</protein>
<evidence type="ECO:0000313" key="3">
    <source>
        <dbReference type="Proteomes" id="UP000501128"/>
    </source>
</evidence>
<dbReference type="AlphaFoldDB" id="A0A7L5DPD7"/>
<gene>
    <name evidence="2" type="ORF">HH216_07970</name>
</gene>
<dbReference type="PANTHER" id="PTHR22916">
    <property type="entry name" value="GLYCOSYLTRANSFERASE"/>
    <property type="match status" value="1"/>
</dbReference>
<dbReference type="GO" id="GO:0016758">
    <property type="term" value="F:hexosyltransferase activity"/>
    <property type="evidence" value="ECO:0007669"/>
    <property type="project" value="UniProtKB-ARBA"/>
</dbReference>
<dbReference type="Pfam" id="PF00535">
    <property type="entry name" value="Glycos_transf_2"/>
    <property type="match status" value="1"/>
</dbReference>
<dbReference type="CDD" id="cd06433">
    <property type="entry name" value="GT_2_WfgS_like"/>
    <property type="match status" value="1"/>
</dbReference>